<accession>A0ABQ1KYV1</accession>
<dbReference type="InterPro" id="IPR003737">
    <property type="entry name" value="GlcNAc_PI_deacetylase-related"/>
</dbReference>
<dbReference type="InterPro" id="IPR024078">
    <property type="entry name" value="LmbE-like_dom_sf"/>
</dbReference>
<dbReference type="Proteomes" id="UP000597338">
    <property type="component" value="Unassembled WGS sequence"/>
</dbReference>
<protein>
    <submittedName>
        <fullName evidence="1">PIG-L domain-containing protein</fullName>
    </submittedName>
</protein>
<evidence type="ECO:0000313" key="2">
    <source>
        <dbReference type="Proteomes" id="UP000597338"/>
    </source>
</evidence>
<dbReference type="Pfam" id="PF02585">
    <property type="entry name" value="PIG-L"/>
    <property type="match status" value="1"/>
</dbReference>
<dbReference type="PANTHER" id="PTHR12993">
    <property type="entry name" value="N-ACETYLGLUCOSAMINYL-PHOSPHATIDYLINOSITOL DE-N-ACETYLASE-RELATED"/>
    <property type="match status" value="1"/>
</dbReference>
<dbReference type="SUPFAM" id="SSF102588">
    <property type="entry name" value="LmbE-like"/>
    <property type="match status" value="1"/>
</dbReference>
<name>A0ABQ1KYV1_9SPHI</name>
<dbReference type="RefSeq" id="WP_188746837.1">
    <property type="nucleotide sequence ID" value="NZ_BMIK01000001.1"/>
</dbReference>
<dbReference type="EMBL" id="BMIK01000001">
    <property type="protein sequence ID" value="GGC15443.1"/>
    <property type="molecule type" value="Genomic_DNA"/>
</dbReference>
<organism evidence="1 2">
    <name type="scientific">Parapedobacter defluvii</name>
    <dbReference type="NCBI Taxonomy" id="2045106"/>
    <lineage>
        <taxon>Bacteria</taxon>
        <taxon>Pseudomonadati</taxon>
        <taxon>Bacteroidota</taxon>
        <taxon>Sphingobacteriia</taxon>
        <taxon>Sphingobacteriales</taxon>
        <taxon>Sphingobacteriaceae</taxon>
        <taxon>Parapedobacter</taxon>
    </lineage>
</organism>
<gene>
    <name evidence="1" type="ORF">GCM10011386_04040</name>
</gene>
<keyword evidence="2" id="KW-1185">Reference proteome</keyword>
<proteinExistence type="predicted"/>
<reference evidence="2" key="1">
    <citation type="journal article" date="2019" name="Int. J. Syst. Evol. Microbiol.">
        <title>The Global Catalogue of Microorganisms (GCM) 10K type strain sequencing project: providing services to taxonomists for standard genome sequencing and annotation.</title>
        <authorList>
            <consortium name="The Broad Institute Genomics Platform"/>
            <consortium name="The Broad Institute Genome Sequencing Center for Infectious Disease"/>
            <person name="Wu L."/>
            <person name="Ma J."/>
        </authorList>
    </citation>
    <scope>NUCLEOTIDE SEQUENCE [LARGE SCALE GENOMIC DNA]</scope>
    <source>
        <strain evidence="2">CGMCC 1.15342</strain>
    </source>
</reference>
<evidence type="ECO:0000313" key="1">
    <source>
        <dbReference type="EMBL" id="GGC15443.1"/>
    </source>
</evidence>
<sequence>MKEKVTNTALAIVAHPDDAELLCAGTLALLKDSGWRIELATMTPGDGGTTTLSREEISAIRKAEASKAAGLLNGHYQCLECEDIFILYDKPTLLKVIELIRQIRPRMVLTMSPLCYMVDHEMTSKLVQTACFSAGVKNIKTTSPPFFHVPHLYYLDAMEGKDRLGQEVKPSMVIDITDKIDLKEAMLVCHASQREWLRDHHGMDEYVLAMRSFSAKQGRLAGVPFGEGFRQHLGHAFPQDNLLAKELEAYAKAPNASSNLHRH</sequence>
<comment type="caution">
    <text evidence="1">The sequence shown here is derived from an EMBL/GenBank/DDBJ whole genome shotgun (WGS) entry which is preliminary data.</text>
</comment>
<dbReference type="Gene3D" id="3.40.50.10320">
    <property type="entry name" value="LmbE-like"/>
    <property type="match status" value="1"/>
</dbReference>
<dbReference type="PANTHER" id="PTHR12993:SF11">
    <property type="entry name" value="N-ACETYLGLUCOSAMINYL-PHOSPHATIDYLINOSITOL DE-N-ACETYLASE"/>
    <property type="match status" value="1"/>
</dbReference>